<keyword evidence="3" id="KW-1185">Reference proteome</keyword>
<dbReference type="EMBL" id="CATYWO010000002">
    <property type="protein sequence ID" value="CAJ0788960.1"/>
    <property type="molecule type" value="Genomic_DNA"/>
</dbReference>
<protein>
    <submittedName>
        <fullName evidence="2">Uncharacterized protein</fullName>
    </submittedName>
</protein>
<name>A0ABM9JBX0_9RALS</name>
<proteinExistence type="predicted"/>
<keyword evidence="1" id="KW-0732">Signal</keyword>
<feature type="signal peptide" evidence="1">
    <location>
        <begin position="1"/>
        <end position="25"/>
    </location>
</feature>
<organism evidence="2 3">
    <name type="scientific">Ralstonia condita</name>
    <dbReference type="NCBI Taxonomy" id="3058600"/>
    <lineage>
        <taxon>Bacteria</taxon>
        <taxon>Pseudomonadati</taxon>
        <taxon>Pseudomonadota</taxon>
        <taxon>Betaproteobacteria</taxon>
        <taxon>Burkholderiales</taxon>
        <taxon>Burkholderiaceae</taxon>
        <taxon>Ralstonia</taxon>
    </lineage>
</organism>
<evidence type="ECO:0000313" key="2">
    <source>
        <dbReference type="EMBL" id="CAJ0788960.1"/>
    </source>
</evidence>
<sequence>MPAATTLKHLVVASALLSAAMTASALTTSSSTFSHQDLVAMLAHSQPGQPSAQAAPASQPRLQVGLSDPGTQLVLPWFLADLVDAVNQRTPPRDLAKKLRDGI</sequence>
<reference evidence="2 3" key="1">
    <citation type="submission" date="2023-07" db="EMBL/GenBank/DDBJ databases">
        <authorList>
            <person name="Peeters C."/>
        </authorList>
    </citation>
    <scope>NUCLEOTIDE SEQUENCE [LARGE SCALE GENOMIC DNA]</scope>
    <source>
        <strain evidence="2 3">LMG 7141</strain>
    </source>
</reference>
<accession>A0ABM9JBX0</accession>
<comment type="caution">
    <text evidence="2">The sequence shown here is derived from an EMBL/GenBank/DDBJ whole genome shotgun (WGS) entry which is preliminary data.</text>
</comment>
<evidence type="ECO:0000256" key="1">
    <source>
        <dbReference type="SAM" id="SignalP"/>
    </source>
</evidence>
<evidence type="ECO:0000313" key="3">
    <source>
        <dbReference type="Proteomes" id="UP001189616"/>
    </source>
</evidence>
<dbReference type="Proteomes" id="UP001189616">
    <property type="component" value="Unassembled WGS sequence"/>
</dbReference>
<feature type="chain" id="PRO_5045075102" evidence="1">
    <location>
        <begin position="26"/>
        <end position="103"/>
    </location>
</feature>
<gene>
    <name evidence="2" type="ORF">LMG7141_02158</name>
</gene>